<keyword evidence="2" id="KW-1133">Transmembrane helix</keyword>
<feature type="transmembrane region" description="Helical" evidence="2">
    <location>
        <begin position="39"/>
        <end position="60"/>
    </location>
</feature>
<name>A0A975GJV7_9BACT</name>
<evidence type="ECO:0000313" key="3">
    <source>
        <dbReference type="EMBL" id="QTA84026.1"/>
    </source>
</evidence>
<organism evidence="3 4">
    <name type="scientific">Desulfonema magnum</name>
    <dbReference type="NCBI Taxonomy" id="45655"/>
    <lineage>
        <taxon>Bacteria</taxon>
        <taxon>Pseudomonadati</taxon>
        <taxon>Thermodesulfobacteriota</taxon>
        <taxon>Desulfobacteria</taxon>
        <taxon>Desulfobacterales</taxon>
        <taxon>Desulfococcaceae</taxon>
        <taxon>Desulfonema</taxon>
    </lineage>
</organism>
<proteinExistence type="predicted"/>
<dbReference type="KEGG" id="dmm:dnm_000180"/>
<dbReference type="PROSITE" id="PS50005">
    <property type="entry name" value="TPR"/>
    <property type="match status" value="1"/>
</dbReference>
<accession>A0A975GJV7</accession>
<sequence length="338" mass="38472">MSGLKELGKGMNIYVSLTLVGAVAVGLSTYLPFQIADHFVSFISTVISTILSLLITFLITKKWMENEYEMQINELTEKYESKIHGLKKEHDTTTLEKTIRDGTQTLIKNALDYFKLENIKNETGNSAAIANLQLDKYGQIIELLADFSLILPDVKENQEIVQQEINHQIAIYQIDERPFAMFLKRIMDKYLVTLSKKIREKVGQESLGLMKTCPRCAERVLLDANVCKHCSYEFKALSKTPVHSTIALDRVEKGKNLYRAGDYKQAISVLSSAIDLRPDYAAAYYTRAIVYHKIGDAKQAENDLKEASYLGHQKAKEFLSLNLNGRDMKKIKPPKYRM</sequence>
<dbReference type="InterPro" id="IPR011990">
    <property type="entry name" value="TPR-like_helical_dom_sf"/>
</dbReference>
<reference evidence="3" key="1">
    <citation type="journal article" date="2021" name="Microb. Physiol.">
        <title>Proteogenomic Insights into the Physiology of Marine, Sulfate-Reducing, Filamentous Desulfonema limicola and Desulfonema magnum.</title>
        <authorList>
            <person name="Schnaars V."/>
            <person name="Wohlbrand L."/>
            <person name="Scheve S."/>
            <person name="Hinrichs C."/>
            <person name="Reinhardt R."/>
            <person name="Rabus R."/>
        </authorList>
    </citation>
    <scope>NUCLEOTIDE SEQUENCE</scope>
    <source>
        <strain evidence="3">4be13</strain>
    </source>
</reference>
<dbReference type="Gene3D" id="1.25.40.10">
    <property type="entry name" value="Tetratricopeptide repeat domain"/>
    <property type="match status" value="1"/>
</dbReference>
<dbReference type="SUPFAM" id="SSF48452">
    <property type="entry name" value="TPR-like"/>
    <property type="match status" value="1"/>
</dbReference>
<dbReference type="SMART" id="SM00028">
    <property type="entry name" value="TPR"/>
    <property type="match status" value="2"/>
</dbReference>
<keyword evidence="2" id="KW-0812">Transmembrane</keyword>
<evidence type="ECO:0000313" key="4">
    <source>
        <dbReference type="Proteomes" id="UP000663722"/>
    </source>
</evidence>
<dbReference type="Pfam" id="PF13414">
    <property type="entry name" value="TPR_11"/>
    <property type="match status" value="1"/>
</dbReference>
<keyword evidence="2" id="KW-0472">Membrane</keyword>
<dbReference type="AlphaFoldDB" id="A0A975GJV7"/>
<evidence type="ECO:0000256" key="1">
    <source>
        <dbReference type="PROSITE-ProRule" id="PRU00339"/>
    </source>
</evidence>
<protein>
    <submittedName>
        <fullName evidence="3">Tetratricopeptide repeat-containing protein</fullName>
    </submittedName>
</protein>
<keyword evidence="4" id="KW-1185">Reference proteome</keyword>
<dbReference type="Proteomes" id="UP000663722">
    <property type="component" value="Chromosome"/>
</dbReference>
<feature type="transmembrane region" description="Helical" evidence="2">
    <location>
        <begin position="12"/>
        <end position="33"/>
    </location>
</feature>
<dbReference type="EMBL" id="CP061800">
    <property type="protein sequence ID" value="QTA84026.1"/>
    <property type="molecule type" value="Genomic_DNA"/>
</dbReference>
<dbReference type="InterPro" id="IPR019734">
    <property type="entry name" value="TPR_rpt"/>
</dbReference>
<feature type="repeat" description="TPR" evidence="1">
    <location>
        <begin position="247"/>
        <end position="280"/>
    </location>
</feature>
<keyword evidence="1" id="KW-0802">TPR repeat</keyword>
<gene>
    <name evidence="3" type="ORF">dnm_000180</name>
</gene>
<evidence type="ECO:0000256" key="2">
    <source>
        <dbReference type="SAM" id="Phobius"/>
    </source>
</evidence>